<sequence length="326" mass="34867">MTSNDEQVTSNEDRRLAAKRKLEARLEAERARRRRSRNIVISVLSVIALVIAATAVWLAQNFIGTVTCDWGKAQSTLADTLKERDKIIAQQQPQRRAEAAKYLDTLAAGLSKERTSPKPSSNVPVPFPGADRFIKTGSWFASSSTPVTLNTNRGDLPITLTHASAPCNTAAIESLIKNGYYNGTDCHRLTRSDNLKVLQCGDPTGTGLGGPGWTSPDEPPTDLKPVPGMQSSMMGSAPVIYPRGTVAVANANNPMMGRSNTGAAQFFIVWSDSQLTPDFAVVGHLDEAGMKTLDAISKIPTVPGPDGNKDGGKPKDAVTIKSAVIR</sequence>
<evidence type="ECO:0000259" key="3">
    <source>
        <dbReference type="PROSITE" id="PS50072"/>
    </source>
</evidence>
<reference evidence="5" key="1">
    <citation type="submission" date="2019-06" db="EMBL/GenBank/DDBJ databases">
        <title>Gordonia isolated from sludge of a wastewater treatment plant.</title>
        <authorList>
            <person name="Tamura T."/>
            <person name="Aoyama K."/>
            <person name="Kang Y."/>
            <person name="Saito S."/>
            <person name="Akiyama N."/>
            <person name="Yazawa K."/>
            <person name="Gonoi T."/>
            <person name="Mikami Y."/>
        </authorList>
    </citation>
    <scope>NUCLEOTIDE SEQUENCE [LARGE SCALE GENOMIC DNA]</scope>
    <source>
        <strain evidence="5">NBRC 107697</strain>
    </source>
</reference>
<evidence type="ECO:0000313" key="5">
    <source>
        <dbReference type="Proteomes" id="UP000444980"/>
    </source>
</evidence>
<keyword evidence="2" id="KW-0472">Membrane</keyword>
<gene>
    <name evidence="4" type="ORF">nbrc107697_19160</name>
</gene>
<evidence type="ECO:0000256" key="1">
    <source>
        <dbReference type="ARBA" id="ARBA00002388"/>
    </source>
</evidence>
<dbReference type="GO" id="GO:0003755">
    <property type="term" value="F:peptidyl-prolyl cis-trans isomerase activity"/>
    <property type="evidence" value="ECO:0007669"/>
    <property type="project" value="InterPro"/>
</dbReference>
<dbReference type="PROSITE" id="PS50072">
    <property type="entry name" value="CSA_PPIASE_2"/>
    <property type="match status" value="1"/>
</dbReference>
<feature type="domain" description="PPIase cyclophilin-type" evidence="3">
    <location>
        <begin position="154"/>
        <end position="325"/>
    </location>
</feature>
<dbReference type="RefSeq" id="WP_308470341.1">
    <property type="nucleotide sequence ID" value="NZ_BJOU01000001.1"/>
</dbReference>
<keyword evidence="5" id="KW-1185">Reference proteome</keyword>
<dbReference type="EMBL" id="BJOU01000001">
    <property type="protein sequence ID" value="GED97877.1"/>
    <property type="molecule type" value="Genomic_DNA"/>
</dbReference>
<dbReference type="InterPro" id="IPR044666">
    <property type="entry name" value="Cyclophilin_A-like"/>
</dbReference>
<dbReference type="SUPFAM" id="SSF50891">
    <property type="entry name" value="Cyclophilin-like"/>
    <property type="match status" value="1"/>
</dbReference>
<feature type="transmembrane region" description="Helical" evidence="2">
    <location>
        <begin position="39"/>
        <end position="59"/>
    </location>
</feature>
<evidence type="ECO:0000313" key="4">
    <source>
        <dbReference type="EMBL" id="GED97877.1"/>
    </source>
</evidence>
<dbReference type="Proteomes" id="UP000444980">
    <property type="component" value="Unassembled WGS sequence"/>
</dbReference>
<keyword evidence="2" id="KW-0812">Transmembrane</keyword>
<proteinExistence type="predicted"/>
<dbReference type="InterPro" id="IPR029000">
    <property type="entry name" value="Cyclophilin-like_dom_sf"/>
</dbReference>
<comment type="function">
    <text evidence="1">PPIases accelerate the folding of proteins. It catalyzes the cis-trans isomerization of proline imidic peptide bonds in oligopeptides.</text>
</comment>
<comment type="caution">
    <text evidence="4">The sequence shown here is derived from an EMBL/GenBank/DDBJ whole genome shotgun (WGS) entry which is preliminary data.</text>
</comment>
<accession>A0A7I9UXF8</accession>
<name>A0A7I9UXF8_9ACTN</name>
<protein>
    <recommendedName>
        <fullName evidence="3">PPIase cyclophilin-type domain-containing protein</fullName>
    </recommendedName>
</protein>
<evidence type="ECO:0000256" key="2">
    <source>
        <dbReference type="SAM" id="Phobius"/>
    </source>
</evidence>
<dbReference type="Gene3D" id="2.40.100.10">
    <property type="entry name" value="Cyclophilin-like"/>
    <property type="match status" value="1"/>
</dbReference>
<dbReference type="PANTHER" id="PTHR45625">
    <property type="entry name" value="PEPTIDYL-PROLYL CIS-TRANS ISOMERASE-RELATED"/>
    <property type="match status" value="1"/>
</dbReference>
<dbReference type="PANTHER" id="PTHR45625:SF3">
    <property type="entry name" value="PEPTIDYL-PROLYL CIS-TRANS ISOMERASE B-RELATED"/>
    <property type="match status" value="1"/>
</dbReference>
<organism evidence="4 5">
    <name type="scientific">Gordonia crocea</name>
    <dbReference type="NCBI Taxonomy" id="589162"/>
    <lineage>
        <taxon>Bacteria</taxon>
        <taxon>Bacillati</taxon>
        <taxon>Actinomycetota</taxon>
        <taxon>Actinomycetes</taxon>
        <taxon>Mycobacteriales</taxon>
        <taxon>Gordoniaceae</taxon>
        <taxon>Gordonia</taxon>
    </lineage>
</organism>
<dbReference type="AlphaFoldDB" id="A0A7I9UXF8"/>
<keyword evidence="2" id="KW-1133">Transmembrane helix</keyword>
<dbReference type="InterPro" id="IPR002130">
    <property type="entry name" value="Cyclophilin-type_PPIase_dom"/>
</dbReference>
<dbReference type="Pfam" id="PF00160">
    <property type="entry name" value="Pro_isomerase"/>
    <property type="match status" value="1"/>
</dbReference>